<organism evidence="1 2">
    <name type="scientific">Ornithinimicrobium kibberense</name>
    <dbReference type="NCBI Taxonomy" id="282060"/>
    <lineage>
        <taxon>Bacteria</taxon>
        <taxon>Bacillati</taxon>
        <taxon>Actinomycetota</taxon>
        <taxon>Actinomycetes</taxon>
        <taxon>Micrococcales</taxon>
        <taxon>Ornithinimicrobiaceae</taxon>
        <taxon>Ornithinimicrobium</taxon>
    </lineage>
</organism>
<keyword evidence="2" id="KW-1185">Reference proteome</keyword>
<sequence length="156" mass="17460">MSTDRVSVTRTIPAPADRIFAVLADPARHAEIDGSGTVTAARGGSRTLRQGDSFGMDMRWGLRYATRNEVVELEPDRVIAWRTLAPFPLRLLFTGRTWRYDLRPVEAGTQVTETWDVSTEAPLGRPAVRRLAGSTRRSMERTLERLEAVVADGHQR</sequence>
<dbReference type="SUPFAM" id="SSF55961">
    <property type="entry name" value="Bet v1-like"/>
    <property type="match status" value="1"/>
</dbReference>
<proteinExistence type="predicted"/>
<dbReference type="Pfam" id="PF10604">
    <property type="entry name" value="Polyketide_cyc2"/>
    <property type="match status" value="1"/>
</dbReference>
<accession>A0ABV5V5X4</accession>
<name>A0ABV5V5X4_9MICO</name>
<gene>
    <name evidence="1" type="ORF">ACFFN0_14030</name>
</gene>
<protein>
    <submittedName>
        <fullName evidence="1">SRPBCC family protein</fullName>
    </submittedName>
</protein>
<dbReference type="EMBL" id="JBHMAX010000024">
    <property type="protein sequence ID" value="MFB9733165.1"/>
    <property type="molecule type" value="Genomic_DNA"/>
</dbReference>
<evidence type="ECO:0000313" key="1">
    <source>
        <dbReference type="EMBL" id="MFB9733165.1"/>
    </source>
</evidence>
<evidence type="ECO:0000313" key="2">
    <source>
        <dbReference type="Proteomes" id="UP001589613"/>
    </source>
</evidence>
<dbReference type="Gene3D" id="3.30.530.20">
    <property type="match status" value="1"/>
</dbReference>
<comment type="caution">
    <text evidence="1">The sequence shown here is derived from an EMBL/GenBank/DDBJ whole genome shotgun (WGS) entry which is preliminary data.</text>
</comment>
<dbReference type="InterPro" id="IPR023393">
    <property type="entry name" value="START-like_dom_sf"/>
</dbReference>
<reference evidence="1 2" key="1">
    <citation type="submission" date="2024-09" db="EMBL/GenBank/DDBJ databases">
        <authorList>
            <person name="Sun Q."/>
            <person name="Mori K."/>
        </authorList>
    </citation>
    <scope>NUCLEOTIDE SEQUENCE [LARGE SCALE GENOMIC DNA]</scope>
    <source>
        <strain evidence="1 2">JCM 12763</strain>
    </source>
</reference>
<dbReference type="Proteomes" id="UP001589613">
    <property type="component" value="Unassembled WGS sequence"/>
</dbReference>
<dbReference type="InterPro" id="IPR019587">
    <property type="entry name" value="Polyketide_cyclase/dehydratase"/>
</dbReference>
<dbReference type="RefSeq" id="WP_141337936.1">
    <property type="nucleotide sequence ID" value="NZ_JBHMAX010000024.1"/>
</dbReference>